<protein>
    <submittedName>
        <fullName evidence="7">RNA methyltransferase</fullName>
    </submittedName>
</protein>
<evidence type="ECO:0000256" key="5">
    <source>
        <dbReference type="PROSITE-ProRule" id="PRU10015"/>
    </source>
</evidence>
<keyword evidence="2 4" id="KW-0808">Transferase</keyword>
<dbReference type="Gene3D" id="2.40.50.1070">
    <property type="match status" value="1"/>
</dbReference>
<feature type="active site" evidence="5">
    <location>
        <position position="377"/>
    </location>
</feature>
<dbReference type="InterPro" id="IPR029063">
    <property type="entry name" value="SAM-dependent_MTases_sf"/>
</dbReference>
<keyword evidence="8" id="KW-1185">Reference proteome</keyword>
<sequence>MTDQPEEIIRIAAKGDGVTASGRFAWGAAPGDLLLPDGTLEPGPHHVAPVCKHFGRCGGCQLQQLDEPSLADFVEARVANASTSQGLGAESIALPHLSPPHSRRRASLRAESSQGRVVIGYREAKSHRLVELTECPVLVPEFVAILPHLRKLLIKLGQAAGPAKGSKRAPGGKHVHAKLAADVELAMTEQGLDIGIKGLKVEGLAATEALLDFARDHALARLVLDAGYGPEAVWEPEPVTVALGGVSVPFPPGSFLQATLDGEQALVAAACEWLDGCGAVADLFAGLGTFAFALAGQGAKVLAVEAARDAHLACKTAAVRLQLPVHALHRDLFRNPLLVDELNRFGGVVLDPPRAGAREQVERLADSSVARIVYISCNPSSWARDGALLIENGYRLAQLRPVGQFRWSTHVELASLFVRD</sequence>
<dbReference type="PROSITE" id="PS01230">
    <property type="entry name" value="TRMA_1"/>
    <property type="match status" value="1"/>
</dbReference>
<dbReference type="Proteomes" id="UP000634139">
    <property type="component" value="Unassembled WGS sequence"/>
</dbReference>
<comment type="caution">
    <text evidence="7">The sequence shown here is derived from an EMBL/GenBank/DDBJ whole genome shotgun (WGS) entry which is preliminary data.</text>
</comment>
<dbReference type="InterPro" id="IPR030390">
    <property type="entry name" value="MeTrfase_TrmA_AS"/>
</dbReference>
<feature type="binding site" evidence="4">
    <location>
        <position position="351"/>
    </location>
    <ligand>
        <name>S-adenosyl-L-methionine</name>
        <dbReference type="ChEBI" id="CHEBI:59789"/>
    </ligand>
</feature>
<evidence type="ECO:0000256" key="4">
    <source>
        <dbReference type="PROSITE-ProRule" id="PRU01024"/>
    </source>
</evidence>
<keyword evidence="3 4" id="KW-0949">S-adenosyl-L-methionine</keyword>
<accession>A0A918VED1</accession>
<evidence type="ECO:0000256" key="6">
    <source>
        <dbReference type="SAM" id="MobiDB-lite"/>
    </source>
</evidence>
<feature type="region of interest" description="Disordered" evidence="6">
    <location>
        <begin position="90"/>
        <end position="109"/>
    </location>
</feature>
<evidence type="ECO:0000313" key="8">
    <source>
        <dbReference type="Proteomes" id="UP000634139"/>
    </source>
</evidence>
<dbReference type="Pfam" id="PF05958">
    <property type="entry name" value="tRNA_U5-meth_tr"/>
    <property type="match status" value="1"/>
</dbReference>
<evidence type="ECO:0000256" key="3">
    <source>
        <dbReference type="ARBA" id="ARBA00022691"/>
    </source>
</evidence>
<dbReference type="EMBL" id="BMZD01000002">
    <property type="protein sequence ID" value="GGZ91213.1"/>
    <property type="molecule type" value="Genomic_DNA"/>
</dbReference>
<dbReference type="PROSITE" id="PS51687">
    <property type="entry name" value="SAM_MT_RNA_M5U"/>
    <property type="match status" value="1"/>
</dbReference>
<reference evidence="7" key="2">
    <citation type="submission" date="2020-09" db="EMBL/GenBank/DDBJ databases">
        <authorList>
            <person name="Sun Q."/>
            <person name="Kim S."/>
        </authorList>
    </citation>
    <scope>NUCLEOTIDE SEQUENCE</scope>
    <source>
        <strain evidence="7">KCTC 32422</strain>
    </source>
</reference>
<dbReference type="AlphaFoldDB" id="A0A918VED1"/>
<name>A0A918VED1_9SPHN</name>
<feature type="binding site" evidence="4">
    <location>
        <position position="257"/>
    </location>
    <ligand>
        <name>S-adenosyl-L-methionine</name>
        <dbReference type="ChEBI" id="CHEBI:59789"/>
    </ligand>
</feature>
<dbReference type="Gene3D" id="3.40.50.150">
    <property type="entry name" value="Vaccinia Virus protein VP39"/>
    <property type="match status" value="1"/>
</dbReference>
<dbReference type="GO" id="GO:0070475">
    <property type="term" value="P:rRNA base methylation"/>
    <property type="evidence" value="ECO:0007669"/>
    <property type="project" value="TreeGrafter"/>
</dbReference>
<organism evidence="7 8">
    <name type="scientific">Novosphingobium arvoryzae</name>
    <dbReference type="NCBI Taxonomy" id="1256514"/>
    <lineage>
        <taxon>Bacteria</taxon>
        <taxon>Pseudomonadati</taxon>
        <taxon>Pseudomonadota</taxon>
        <taxon>Alphaproteobacteria</taxon>
        <taxon>Sphingomonadales</taxon>
        <taxon>Sphingomonadaceae</taxon>
        <taxon>Novosphingobium</taxon>
    </lineage>
</organism>
<evidence type="ECO:0000313" key="7">
    <source>
        <dbReference type="EMBL" id="GGZ91213.1"/>
    </source>
</evidence>
<feature type="binding site" evidence="4">
    <location>
        <position position="305"/>
    </location>
    <ligand>
        <name>S-adenosyl-L-methionine</name>
        <dbReference type="ChEBI" id="CHEBI:59789"/>
    </ligand>
</feature>
<dbReference type="InterPro" id="IPR010280">
    <property type="entry name" value="U5_MeTrfase_fam"/>
</dbReference>
<comment type="similarity">
    <text evidence="4">Belongs to the class I-like SAM-binding methyltransferase superfamily. RNA M5U methyltransferase family.</text>
</comment>
<dbReference type="PANTHER" id="PTHR11061:SF49">
    <property type="entry name" value="23S RRNA (URACIL(1939)-C(5))-METHYLTRANSFERASE RLMD"/>
    <property type="match status" value="1"/>
</dbReference>
<feature type="binding site" evidence="4">
    <location>
        <position position="284"/>
    </location>
    <ligand>
        <name>S-adenosyl-L-methionine</name>
        <dbReference type="ChEBI" id="CHEBI:59789"/>
    </ligand>
</feature>
<reference evidence="7" key="1">
    <citation type="journal article" date="2014" name="Int. J. Syst. Evol. Microbiol.">
        <title>Complete genome sequence of Corynebacterium casei LMG S-19264T (=DSM 44701T), isolated from a smear-ripened cheese.</title>
        <authorList>
            <consortium name="US DOE Joint Genome Institute (JGI-PGF)"/>
            <person name="Walter F."/>
            <person name="Albersmeier A."/>
            <person name="Kalinowski J."/>
            <person name="Ruckert C."/>
        </authorList>
    </citation>
    <scope>NUCLEOTIDE SEQUENCE</scope>
    <source>
        <strain evidence="7">KCTC 32422</strain>
    </source>
</reference>
<dbReference type="PANTHER" id="PTHR11061">
    <property type="entry name" value="RNA M5U METHYLTRANSFERASE"/>
    <property type="match status" value="1"/>
</dbReference>
<evidence type="ECO:0000256" key="2">
    <source>
        <dbReference type="ARBA" id="ARBA00022679"/>
    </source>
</evidence>
<dbReference type="RefSeq" id="WP_229822137.1">
    <property type="nucleotide sequence ID" value="NZ_BMZD01000002.1"/>
</dbReference>
<keyword evidence="1 4" id="KW-0489">Methyltransferase</keyword>
<feature type="active site" description="Nucleophile" evidence="4">
    <location>
        <position position="377"/>
    </location>
</feature>
<dbReference type="CDD" id="cd02440">
    <property type="entry name" value="AdoMet_MTases"/>
    <property type="match status" value="1"/>
</dbReference>
<dbReference type="GO" id="GO:0070041">
    <property type="term" value="F:rRNA (uridine-C5-)-methyltransferase activity"/>
    <property type="evidence" value="ECO:0007669"/>
    <property type="project" value="TreeGrafter"/>
</dbReference>
<dbReference type="SUPFAM" id="SSF53335">
    <property type="entry name" value="S-adenosyl-L-methionine-dependent methyltransferases"/>
    <property type="match status" value="1"/>
</dbReference>
<evidence type="ECO:0000256" key="1">
    <source>
        <dbReference type="ARBA" id="ARBA00022603"/>
    </source>
</evidence>
<proteinExistence type="inferred from homology"/>
<gene>
    <name evidence="7" type="primary">TrmA</name>
    <name evidence="7" type="ORF">GCM10011617_07960</name>
</gene>